<accession>W4Q7P4</accession>
<feature type="domain" description="Isochorismatase-like" evidence="3">
    <location>
        <begin position="14"/>
        <end position="161"/>
    </location>
</feature>
<dbReference type="InterPro" id="IPR000868">
    <property type="entry name" value="Isochorismatase-like_dom"/>
</dbReference>
<dbReference type="PANTHER" id="PTHR43540:SF6">
    <property type="entry name" value="ISOCHORISMATASE-LIKE DOMAIN-CONTAINING PROTEIN"/>
    <property type="match status" value="1"/>
</dbReference>
<keyword evidence="2 4" id="KW-0378">Hydrolase</keyword>
<evidence type="ECO:0000259" key="3">
    <source>
        <dbReference type="Pfam" id="PF00857"/>
    </source>
</evidence>
<dbReference type="AlphaFoldDB" id="W4Q7P4"/>
<dbReference type="CDD" id="cd00431">
    <property type="entry name" value="cysteine_hydrolases"/>
    <property type="match status" value="1"/>
</dbReference>
<dbReference type="Proteomes" id="UP000018890">
    <property type="component" value="Unassembled WGS sequence"/>
</dbReference>
<evidence type="ECO:0000256" key="1">
    <source>
        <dbReference type="ARBA" id="ARBA00006336"/>
    </source>
</evidence>
<dbReference type="Gene3D" id="3.40.50.850">
    <property type="entry name" value="Isochorismatase-like"/>
    <property type="match status" value="1"/>
</dbReference>
<protein>
    <submittedName>
        <fullName evidence="4">Amidohydrolase RutB</fullName>
    </submittedName>
</protein>
<dbReference type="STRING" id="1236970.JCM9140_4134"/>
<evidence type="ECO:0000313" key="5">
    <source>
        <dbReference type="Proteomes" id="UP000018890"/>
    </source>
</evidence>
<dbReference type="SUPFAM" id="SSF52499">
    <property type="entry name" value="Isochorismatase-like hydrolases"/>
    <property type="match status" value="1"/>
</dbReference>
<dbReference type="Pfam" id="PF00857">
    <property type="entry name" value="Isochorismatase"/>
    <property type="match status" value="1"/>
</dbReference>
<evidence type="ECO:0000313" key="4">
    <source>
        <dbReference type="EMBL" id="GAE27965.1"/>
    </source>
</evidence>
<dbReference type="RefSeq" id="WP_052002375.1">
    <property type="nucleotide sequence ID" value="NZ_BAUT01000074.1"/>
</dbReference>
<name>W4Q7P4_9BACI</name>
<proteinExistence type="inferred from homology"/>
<dbReference type="InterPro" id="IPR036380">
    <property type="entry name" value="Isochorismatase-like_sf"/>
</dbReference>
<dbReference type="PANTHER" id="PTHR43540">
    <property type="entry name" value="PEROXYUREIDOACRYLATE/UREIDOACRYLATE AMIDOHYDROLASE-RELATED"/>
    <property type="match status" value="1"/>
</dbReference>
<dbReference type="EMBL" id="BAUT01000074">
    <property type="protein sequence ID" value="GAE27965.1"/>
    <property type="molecule type" value="Genomic_DNA"/>
</dbReference>
<evidence type="ECO:0000256" key="2">
    <source>
        <dbReference type="ARBA" id="ARBA00022801"/>
    </source>
</evidence>
<organism evidence="4 5">
    <name type="scientific">Halalkalibacter wakoensis JCM 9140</name>
    <dbReference type="NCBI Taxonomy" id="1236970"/>
    <lineage>
        <taxon>Bacteria</taxon>
        <taxon>Bacillati</taxon>
        <taxon>Bacillota</taxon>
        <taxon>Bacilli</taxon>
        <taxon>Bacillales</taxon>
        <taxon>Bacillaceae</taxon>
        <taxon>Halalkalibacter</taxon>
    </lineage>
</organism>
<reference evidence="4" key="1">
    <citation type="journal article" date="2014" name="Genome Announc.">
        <title>Draft Genome Sequences of Three Alkaliphilic Bacillus Strains, Bacillus wakoensis JCM 9140T, Bacillus akibai JCM 9157T, and Bacillus hemicellulosilyticus JCM 9152T.</title>
        <authorList>
            <person name="Yuki M."/>
            <person name="Oshima K."/>
            <person name="Suda W."/>
            <person name="Oshida Y."/>
            <person name="Kitamura K."/>
            <person name="Iida T."/>
            <person name="Hattori M."/>
            <person name="Ohkuma M."/>
        </authorList>
    </citation>
    <scope>NUCLEOTIDE SEQUENCE [LARGE SCALE GENOMIC DNA]</scope>
    <source>
        <strain evidence="4">JCM 9140</strain>
    </source>
</reference>
<dbReference type="GO" id="GO:0016787">
    <property type="term" value="F:hydrolase activity"/>
    <property type="evidence" value="ECO:0007669"/>
    <property type="project" value="UniProtKB-KW"/>
</dbReference>
<keyword evidence="5" id="KW-1185">Reference proteome</keyword>
<sequence length="166" mass="19315">MTYDPKKLCQSTKSALVVMDMQNDFVADKGAFSLAGFDVKPYQKLEPIIYEMIVSARQNHIPIIFVAMSHNEQNDGDGAWKQRRIENGHPNSCREETWGSHLYGRLKPDKDDAFFFKWRYSAFVNEQFDTYLQGHKIETLIFAGINTNTCVESTMREAHMRIIMFY</sequence>
<comment type="caution">
    <text evidence="4">The sequence shown here is derived from an EMBL/GenBank/DDBJ whole genome shotgun (WGS) entry which is preliminary data.</text>
</comment>
<dbReference type="InterPro" id="IPR050272">
    <property type="entry name" value="Isochorismatase-like_hydrls"/>
</dbReference>
<comment type="similarity">
    <text evidence="1">Belongs to the isochorismatase family.</text>
</comment>
<gene>
    <name evidence="4" type="ORF">JCM9140_4134</name>
</gene>